<sequence length="300" mass="34654">MVLKKVWIIPLLTVIFSLSAFIFSYIIAVSKEHVTAFWPYISDSGTLAPESCIFGQFLNLAALFFAISVYLRHRQLIEFHWHHLKQRAGNWRNYSTIFLWFGYFTAFGISLIGNFQEINFIMVHYIGAVLAFGCGLIYTWGQTIFSYRMQPRFAEVIVSHCRLFLSCLSTIFFTTMGIFGTVLGEFPENWLTSKQIYKWTPESPHYVEHIIATCSEWLLAICFEFYLLTFAFELRNANCHAPKLKLNLDHLYQSYQFNSSSIDKSKLTSNECQPNCNMNGNPTVLADCKHLIESNSLITI</sequence>
<protein>
    <recommendedName>
        <fullName evidence="7">CWH43-like N-terminal domain-containing protein</fullName>
    </recommendedName>
</protein>
<dbReference type="Proteomes" id="UP000024404">
    <property type="component" value="Unassembled WGS sequence"/>
</dbReference>
<dbReference type="AlphaFoldDB" id="A0A8R1XWN5"/>
<feature type="transmembrane region" description="Helical" evidence="6">
    <location>
        <begin position="91"/>
        <end position="112"/>
    </location>
</feature>
<evidence type="ECO:0000256" key="1">
    <source>
        <dbReference type="ARBA" id="ARBA00004127"/>
    </source>
</evidence>
<evidence type="ECO:0000256" key="3">
    <source>
        <dbReference type="ARBA" id="ARBA00022692"/>
    </source>
</evidence>
<dbReference type="InterPro" id="IPR019402">
    <property type="entry name" value="CWH43_N"/>
</dbReference>
<evidence type="ECO:0000256" key="2">
    <source>
        <dbReference type="ARBA" id="ARBA00006565"/>
    </source>
</evidence>
<feature type="domain" description="CWH43-like N-terminal" evidence="7">
    <location>
        <begin position="6"/>
        <end position="236"/>
    </location>
</feature>
<keyword evidence="3 6" id="KW-0812">Transmembrane</keyword>
<comment type="similarity">
    <text evidence="2">Belongs to the DRAM/TMEM150 family.</text>
</comment>
<evidence type="ECO:0000256" key="5">
    <source>
        <dbReference type="ARBA" id="ARBA00023136"/>
    </source>
</evidence>
<dbReference type="PANTHER" id="PTHR21324:SF2">
    <property type="entry name" value="EG:22E5.9 PROTEIN"/>
    <property type="match status" value="1"/>
</dbReference>
<comment type="subcellular location">
    <subcellularLocation>
        <location evidence="1">Endomembrane system</location>
        <topology evidence="1">Multi-pass membrane protein</topology>
    </subcellularLocation>
</comment>
<organism evidence="8 9">
    <name type="scientific">Onchocerca volvulus</name>
    <dbReference type="NCBI Taxonomy" id="6282"/>
    <lineage>
        <taxon>Eukaryota</taxon>
        <taxon>Metazoa</taxon>
        <taxon>Ecdysozoa</taxon>
        <taxon>Nematoda</taxon>
        <taxon>Chromadorea</taxon>
        <taxon>Rhabditida</taxon>
        <taxon>Spirurina</taxon>
        <taxon>Spiruromorpha</taxon>
        <taxon>Filarioidea</taxon>
        <taxon>Onchocercidae</taxon>
        <taxon>Onchocerca</taxon>
    </lineage>
</organism>
<accession>A0A8R1XWN5</accession>
<keyword evidence="9" id="KW-1185">Reference proteome</keyword>
<evidence type="ECO:0000256" key="6">
    <source>
        <dbReference type="SAM" id="Phobius"/>
    </source>
</evidence>
<evidence type="ECO:0000313" key="9">
    <source>
        <dbReference type="Proteomes" id="UP000024404"/>
    </source>
</evidence>
<evidence type="ECO:0000256" key="4">
    <source>
        <dbReference type="ARBA" id="ARBA00022989"/>
    </source>
</evidence>
<evidence type="ECO:0000313" key="8">
    <source>
        <dbReference type="EnsemblMetazoa" id="OVOC1829.1"/>
    </source>
</evidence>
<dbReference type="EMBL" id="CMVM020000057">
    <property type="status" value="NOT_ANNOTATED_CDS"/>
    <property type="molecule type" value="Genomic_DNA"/>
</dbReference>
<dbReference type="InterPro" id="IPR050911">
    <property type="entry name" value="DRAM/TMEM150_Autophagy_Mod"/>
</dbReference>
<reference evidence="8" key="2">
    <citation type="submission" date="2022-06" db="UniProtKB">
        <authorList>
            <consortium name="EnsemblMetazoa"/>
        </authorList>
    </citation>
    <scope>IDENTIFICATION</scope>
</reference>
<dbReference type="OMA" id="CVYIRHR"/>
<evidence type="ECO:0000259" key="7">
    <source>
        <dbReference type="Pfam" id="PF10277"/>
    </source>
</evidence>
<dbReference type="PANTHER" id="PTHR21324">
    <property type="entry name" value="FASTING-INDUCIBLE INTEGRAL MEMBRANE PROTEIN TM6P1-RELATED"/>
    <property type="match status" value="1"/>
</dbReference>
<feature type="transmembrane region" description="Helical" evidence="6">
    <location>
        <begin position="7"/>
        <end position="27"/>
    </location>
</feature>
<proteinExistence type="inferred from homology"/>
<keyword evidence="4 6" id="KW-1133">Transmembrane helix</keyword>
<feature type="transmembrane region" description="Helical" evidence="6">
    <location>
        <begin position="47"/>
        <end position="71"/>
    </location>
</feature>
<keyword evidence="5 6" id="KW-0472">Membrane</keyword>
<feature type="transmembrane region" description="Helical" evidence="6">
    <location>
        <begin position="118"/>
        <end position="140"/>
    </location>
</feature>
<feature type="transmembrane region" description="Helical" evidence="6">
    <location>
        <begin position="206"/>
        <end position="228"/>
    </location>
</feature>
<reference evidence="9" key="1">
    <citation type="submission" date="2013-10" db="EMBL/GenBank/DDBJ databases">
        <title>Genome sequencing of Onchocerca volvulus.</title>
        <authorList>
            <person name="Cotton J."/>
            <person name="Tsai J."/>
            <person name="Stanley E."/>
            <person name="Tracey A."/>
            <person name="Holroyd N."/>
            <person name="Lustigman S."/>
            <person name="Berriman M."/>
        </authorList>
    </citation>
    <scope>NUCLEOTIDE SEQUENCE</scope>
</reference>
<dbReference type="Pfam" id="PF10277">
    <property type="entry name" value="Frag1"/>
    <property type="match status" value="1"/>
</dbReference>
<feature type="transmembrane region" description="Helical" evidence="6">
    <location>
        <begin position="161"/>
        <end position="186"/>
    </location>
</feature>
<name>A0A8R1XWN5_ONCVO</name>
<dbReference type="GO" id="GO:0012505">
    <property type="term" value="C:endomembrane system"/>
    <property type="evidence" value="ECO:0007669"/>
    <property type="project" value="UniProtKB-SubCell"/>
</dbReference>
<dbReference type="EnsemblMetazoa" id="OVOC1829.1">
    <property type="protein sequence ID" value="OVOC1829.1"/>
    <property type="gene ID" value="WBGene00238638"/>
</dbReference>